<evidence type="ECO:0000313" key="2">
    <source>
        <dbReference type="EMBL" id="KXU38521.1"/>
    </source>
</evidence>
<feature type="transmembrane region" description="Helical" evidence="1">
    <location>
        <begin position="96"/>
        <end position="119"/>
    </location>
</feature>
<dbReference type="RefSeq" id="WP_068389201.1">
    <property type="nucleotide sequence ID" value="NZ_LSZO01000124.1"/>
</dbReference>
<evidence type="ECO:0000256" key="1">
    <source>
        <dbReference type="SAM" id="Phobius"/>
    </source>
</evidence>
<dbReference type="AlphaFoldDB" id="A0A139SVQ7"/>
<feature type="transmembrane region" description="Helical" evidence="1">
    <location>
        <begin position="65"/>
        <end position="84"/>
    </location>
</feature>
<evidence type="ECO:0000313" key="3">
    <source>
        <dbReference type="Proteomes" id="UP000072660"/>
    </source>
</evidence>
<name>A0A139SVQ7_9GAMM</name>
<protein>
    <submittedName>
        <fullName evidence="2">Uncharacterized protein</fullName>
    </submittedName>
</protein>
<gene>
    <name evidence="2" type="ORF">AXE65_01085</name>
</gene>
<dbReference type="Proteomes" id="UP000072660">
    <property type="component" value="Unassembled WGS sequence"/>
</dbReference>
<sequence length="123" mass="13296">MRHNIEQKEQKRHSRLGIASFVLSLLAPLLCIGSLMIIAIMMGHASTPRQKALQEIVDGLWEPGLAALMLLGPLMLPVALLLGITGLMQKNRKKAFALTGTLISAVLMLLPFIGMAFLANNAP</sequence>
<feature type="transmembrane region" description="Helical" evidence="1">
    <location>
        <begin position="21"/>
        <end position="45"/>
    </location>
</feature>
<keyword evidence="1" id="KW-1133">Transmembrane helix</keyword>
<proteinExistence type="predicted"/>
<keyword evidence="1" id="KW-0472">Membrane</keyword>
<organism evidence="2 3">
    <name type="scientific">Ventosimonas gracilis</name>
    <dbReference type="NCBI Taxonomy" id="1680762"/>
    <lineage>
        <taxon>Bacteria</taxon>
        <taxon>Pseudomonadati</taxon>
        <taxon>Pseudomonadota</taxon>
        <taxon>Gammaproteobacteria</taxon>
        <taxon>Pseudomonadales</taxon>
        <taxon>Ventosimonadaceae</taxon>
        <taxon>Ventosimonas</taxon>
    </lineage>
</organism>
<keyword evidence="1" id="KW-0812">Transmembrane</keyword>
<reference evidence="2 3" key="1">
    <citation type="submission" date="2016-02" db="EMBL/GenBank/DDBJ databases">
        <authorList>
            <person name="Wen L."/>
            <person name="He K."/>
            <person name="Yang H."/>
        </authorList>
    </citation>
    <scope>NUCLEOTIDE SEQUENCE [LARGE SCALE GENOMIC DNA]</scope>
    <source>
        <strain evidence="2 3">CV58</strain>
    </source>
</reference>
<accession>A0A139SVQ7</accession>
<dbReference type="EMBL" id="LSZO01000124">
    <property type="protein sequence ID" value="KXU38521.1"/>
    <property type="molecule type" value="Genomic_DNA"/>
</dbReference>
<comment type="caution">
    <text evidence="2">The sequence shown here is derived from an EMBL/GenBank/DDBJ whole genome shotgun (WGS) entry which is preliminary data.</text>
</comment>
<keyword evidence="3" id="KW-1185">Reference proteome</keyword>